<comment type="subcellular location">
    <subcellularLocation>
        <location evidence="1">Nucleus</location>
        <location evidence="1">Nuclear pore complex</location>
    </subcellularLocation>
</comment>
<dbReference type="OrthoDB" id="10358198at2759"/>
<evidence type="ECO:0000313" key="10">
    <source>
        <dbReference type="Proteomes" id="UP000355283"/>
    </source>
</evidence>
<name>A0A4D9CPV9_9STRA</name>
<evidence type="ECO:0000256" key="2">
    <source>
        <dbReference type="ARBA" id="ARBA00022448"/>
    </source>
</evidence>
<evidence type="ECO:0000256" key="3">
    <source>
        <dbReference type="ARBA" id="ARBA00022816"/>
    </source>
</evidence>
<dbReference type="GO" id="GO:0006406">
    <property type="term" value="P:mRNA export from nucleus"/>
    <property type="evidence" value="ECO:0007669"/>
    <property type="project" value="TreeGrafter"/>
</dbReference>
<keyword evidence="7" id="KW-0539">Nucleus</keyword>
<dbReference type="GO" id="GO:0017056">
    <property type="term" value="F:structural constituent of nuclear pore"/>
    <property type="evidence" value="ECO:0007669"/>
    <property type="project" value="InterPro"/>
</dbReference>
<proteinExistence type="predicted"/>
<dbReference type="PANTHER" id="PTHR13257:SF0">
    <property type="entry name" value="NUCLEAR PORE COMPLEX PROTEIN NUP88"/>
    <property type="match status" value="1"/>
</dbReference>
<protein>
    <submittedName>
        <fullName evidence="9">Uncharacterized protein</fullName>
    </submittedName>
</protein>
<evidence type="ECO:0000256" key="7">
    <source>
        <dbReference type="ARBA" id="ARBA00023242"/>
    </source>
</evidence>
<dbReference type="AlphaFoldDB" id="A0A4D9CPV9"/>
<feature type="coiled-coil region" evidence="8">
    <location>
        <begin position="641"/>
        <end position="675"/>
    </location>
</feature>
<evidence type="ECO:0000256" key="6">
    <source>
        <dbReference type="ARBA" id="ARBA00023132"/>
    </source>
</evidence>
<dbReference type="EMBL" id="SDOX01000183">
    <property type="protein sequence ID" value="TFJ80087.1"/>
    <property type="molecule type" value="Genomic_DNA"/>
</dbReference>
<keyword evidence="3" id="KW-0509">mRNA transport</keyword>
<evidence type="ECO:0000313" key="9">
    <source>
        <dbReference type="EMBL" id="TFJ80087.1"/>
    </source>
</evidence>
<evidence type="ECO:0000256" key="1">
    <source>
        <dbReference type="ARBA" id="ARBA00004567"/>
    </source>
</evidence>
<evidence type="ECO:0000256" key="8">
    <source>
        <dbReference type="SAM" id="Coils"/>
    </source>
</evidence>
<dbReference type="PANTHER" id="PTHR13257">
    <property type="entry name" value="NUCLEOPORIN NUP84-RELATED"/>
    <property type="match status" value="1"/>
</dbReference>
<comment type="caution">
    <text evidence="9">The sequence shown here is derived from an EMBL/GenBank/DDBJ whole genome shotgun (WGS) entry which is preliminary data.</text>
</comment>
<dbReference type="Proteomes" id="UP000355283">
    <property type="component" value="Unassembled WGS sequence"/>
</dbReference>
<evidence type="ECO:0000256" key="5">
    <source>
        <dbReference type="ARBA" id="ARBA00023010"/>
    </source>
</evidence>
<keyword evidence="4" id="KW-0653">Protein transport</keyword>
<sequence>MQGTRVAISKLAKASSLGGLSAEAGESLNTCAYSDAKQRLYFFGHGVQEATEMLHFLTLSDLEQGVRPLRIGSSAGEDAQDQFYGGTRVTNMVFNSSGDLLLLSGPSSEPIPYLGLVDLRDDAEIDPLSARRKPPSAPHRNILPADLRARLLKAAWHPLSKTHIVALFGPEGGSDCGEPAELRIYNVDDVRRMKTPEIIIPVDGDVASFCFGPESLWQRFTIYLVSTGLEDTGGAPRLFALCPVVPFRARVPALAVKELQEAILEELALDKVARRREELETQWSFLDRSFGDVVGLAKQRGDDYLAFRWVTNRVPMGPDRTPVIQDVEYPDPPVTTAEGLSMGVRALDLLNPCGTLPALAVTFDKELVDVLLAVSLVEPSLLRGREGGSWRALEARRLARLMTGHRAREVLPRLLPDPERHSQGILYLVREQAVLRLVLPWIRRVEELGDEGGELGFSGSGALAEGRPPERARLQEVHRIGSGANAGGRRSVGACIVYGASVGSLLLVRRRDAEVEMLNLAILPFMVDEEGGRPEEKDGDEQGRSVASARQELLSARGRETRERFFNFVPFEAACLPDLERLRRGYEHFLHDVPGARTNELMRLKQDLIQEVVIPLRALQTRMVVRADEVAVLYERAHAVAKVLDERLEEQRAACERLLERVAGAEHQLEQDEKVARLAVEKLHWVRSVITPQEDRRFQEVQLAESRLRNLHERLESVEGWLGGQKADGGDRTSIRARRRRAAEQEMQRRHLISQVQDLGKDVALLESVLDMDEEDASEEARVGGSALLHDFNSLRIDYLDT</sequence>
<keyword evidence="10" id="KW-1185">Reference proteome</keyword>
<accession>A0A4D9CPV9</accession>
<dbReference type="GO" id="GO:0005643">
    <property type="term" value="C:nuclear pore"/>
    <property type="evidence" value="ECO:0007669"/>
    <property type="project" value="UniProtKB-SubCell"/>
</dbReference>
<organism evidence="9 10">
    <name type="scientific">Nannochloropsis salina CCMP1776</name>
    <dbReference type="NCBI Taxonomy" id="1027361"/>
    <lineage>
        <taxon>Eukaryota</taxon>
        <taxon>Sar</taxon>
        <taxon>Stramenopiles</taxon>
        <taxon>Ochrophyta</taxon>
        <taxon>Eustigmatophyceae</taxon>
        <taxon>Eustigmatales</taxon>
        <taxon>Monodopsidaceae</taxon>
        <taxon>Microchloropsis</taxon>
        <taxon>Microchloropsis salina</taxon>
    </lineage>
</organism>
<evidence type="ECO:0000256" key="4">
    <source>
        <dbReference type="ARBA" id="ARBA00022927"/>
    </source>
</evidence>
<dbReference type="GO" id="GO:0006606">
    <property type="term" value="P:protein import into nucleus"/>
    <property type="evidence" value="ECO:0007669"/>
    <property type="project" value="TreeGrafter"/>
</dbReference>
<keyword evidence="5" id="KW-0811">Translocation</keyword>
<dbReference type="InterPro" id="IPR037700">
    <property type="entry name" value="NUP88/NUP82"/>
</dbReference>
<dbReference type="GO" id="GO:0000056">
    <property type="term" value="P:ribosomal small subunit export from nucleus"/>
    <property type="evidence" value="ECO:0007669"/>
    <property type="project" value="InterPro"/>
</dbReference>
<keyword evidence="6" id="KW-0906">Nuclear pore complex</keyword>
<dbReference type="GO" id="GO:0000055">
    <property type="term" value="P:ribosomal large subunit export from nucleus"/>
    <property type="evidence" value="ECO:0007669"/>
    <property type="project" value="InterPro"/>
</dbReference>
<reference evidence="9 10" key="1">
    <citation type="submission" date="2019-01" db="EMBL/GenBank/DDBJ databases">
        <title>Nuclear Genome Assembly of the Microalgal Biofuel strain Nannochloropsis salina CCMP1776.</title>
        <authorList>
            <person name="Hovde B."/>
        </authorList>
    </citation>
    <scope>NUCLEOTIDE SEQUENCE [LARGE SCALE GENOMIC DNA]</scope>
    <source>
        <strain evidence="9 10">CCMP1776</strain>
    </source>
</reference>
<gene>
    <name evidence="9" type="ORF">NSK_008644</name>
</gene>
<keyword evidence="2" id="KW-0813">Transport</keyword>
<keyword evidence="8" id="KW-0175">Coiled coil</keyword>